<comment type="caution">
    <text evidence="5">The sequence shown here is derived from an EMBL/GenBank/DDBJ whole genome shotgun (WGS) entry which is preliminary data.</text>
</comment>
<proteinExistence type="predicted"/>
<sequence length="434" mass="46091">MRIVQLANAYSSTSGGLRTAVDRLGHGYAAAGHERVLVVPGREWAVRHTPAGMTVTVPSTKVGNGYRLILRTGVVERLLERLRPDVIEVSDKYTLTAVAGWAERNGVGAVLFSHERLDAIIPAHMPRTCGSPAAKAAIRAWNQRVATRFDAVVVTSQFAEHEFTGLKVRSLRRVPLGVDLELFHPQEAVEHEGIRLAYAGRLSQEKNVGLAIAAVKELAHAGHDVQLDVYGTGTAQAELHRAAKGLPVVFHGHLADRPLLASRLAAADVVLAPCLVETFGLSVLEALACGTPVVAASGGASGELLGAAAGAVAPPTALGMAQGVLEVLSRPEPERRAAARLQAELHPWSRSVEEMLDVHEHVAASAGVRPITAKTKSKTKAERAAKPETKAERAAKPKPERKTKTKTKVKVKLKADAGTGSLRRETSRSQAPAA</sequence>
<evidence type="ECO:0000313" key="5">
    <source>
        <dbReference type="EMBL" id="MBR7825499.1"/>
    </source>
</evidence>
<dbReference type="GO" id="GO:0016757">
    <property type="term" value="F:glycosyltransferase activity"/>
    <property type="evidence" value="ECO:0007669"/>
    <property type="project" value="UniProtKB-KW"/>
</dbReference>
<evidence type="ECO:0000256" key="2">
    <source>
        <dbReference type="ARBA" id="ARBA00022679"/>
    </source>
</evidence>
<evidence type="ECO:0000259" key="4">
    <source>
        <dbReference type="Pfam" id="PF13579"/>
    </source>
</evidence>
<dbReference type="Pfam" id="PF13692">
    <property type="entry name" value="Glyco_trans_1_4"/>
    <property type="match status" value="1"/>
</dbReference>
<protein>
    <submittedName>
        <fullName evidence="5">Glycosyltransferase</fullName>
        <ecNumber evidence="5">2.4.-.-</ecNumber>
    </submittedName>
</protein>
<dbReference type="EC" id="2.4.-.-" evidence="5"/>
<feature type="compositionally biased region" description="Basic residues" evidence="3">
    <location>
        <begin position="403"/>
        <end position="412"/>
    </location>
</feature>
<keyword evidence="2 5" id="KW-0808">Transferase</keyword>
<dbReference type="PANTHER" id="PTHR45947">
    <property type="entry name" value="SULFOQUINOVOSYL TRANSFERASE SQD2"/>
    <property type="match status" value="1"/>
</dbReference>
<dbReference type="SUPFAM" id="SSF53756">
    <property type="entry name" value="UDP-Glycosyltransferase/glycogen phosphorylase"/>
    <property type="match status" value="1"/>
</dbReference>
<dbReference type="AlphaFoldDB" id="A0A941ECU5"/>
<feature type="domain" description="Glycosyltransferase subfamily 4-like N-terminal" evidence="4">
    <location>
        <begin position="15"/>
        <end position="175"/>
    </location>
</feature>
<dbReference type="InterPro" id="IPR028098">
    <property type="entry name" value="Glyco_trans_4-like_N"/>
</dbReference>
<dbReference type="Proteomes" id="UP000676325">
    <property type="component" value="Unassembled WGS sequence"/>
</dbReference>
<evidence type="ECO:0000313" key="6">
    <source>
        <dbReference type="Proteomes" id="UP000676325"/>
    </source>
</evidence>
<dbReference type="RefSeq" id="WP_212516649.1">
    <property type="nucleotide sequence ID" value="NZ_JAGSOH010000006.1"/>
</dbReference>
<dbReference type="InterPro" id="IPR050194">
    <property type="entry name" value="Glycosyltransferase_grp1"/>
</dbReference>
<keyword evidence="1 5" id="KW-0328">Glycosyltransferase</keyword>
<evidence type="ECO:0000256" key="1">
    <source>
        <dbReference type="ARBA" id="ARBA00022676"/>
    </source>
</evidence>
<accession>A0A941ECU5</accession>
<feature type="region of interest" description="Disordered" evidence="3">
    <location>
        <begin position="371"/>
        <end position="434"/>
    </location>
</feature>
<name>A0A941ECU5_9ACTN</name>
<dbReference type="Gene3D" id="3.40.50.2000">
    <property type="entry name" value="Glycogen Phosphorylase B"/>
    <property type="match status" value="2"/>
</dbReference>
<dbReference type="GO" id="GO:1901137">
    <property type="term" value="P:carbohydrate derivative biosynthetic process"/>
    <property type="evidence" value="ECO:0007669"/>
    <property type="project" value="UniProtKB-ARBA"/>
</dbReference>
<dbReference type="PANTHER" id="PTHR45947:SF3">
    <property type="entry name" value="SULFOQUINOVOSYL TRANSFERASE SQD2"/>
    <property type="match status" value="1"/>
</dbReference>
<keyword evidence="6" id="KW-1185">Reference proteome</keyword>
<reference evidence="5" key="1">
    <citation type="submission" date="2021-04" db="EMBL/GenBank/DDBJ databases">
        <title>Genome based classification of Actinospica acidithermotolerans sp. nov., an actinobacterium isolated from an Indonesian hot spring.</title>
        <authorList>
            <person name="Kusuma A.B."/>
            <person name="Putra K.E."/>
            <person name="Nafisah S."/>
            <person name="Loh J."/>
            <person name="Nouioui I."/>
            <person name="Goodfellow M."/>
        </authorList>
    </citation>
    <scope>NUCLEOTIDE SEQUENCE</scope>
    <source>
        <strain evidence="5">MGRD01-02</strain>
    </source>
</reference>
<evidence type="ECO:0000256" key="3">
    <source>
        <dbReference type="SAM" id="MobiDB-lite"/>
    </source>
</evidence>
<gene>
    <name evidence="5" type="ORF">KDK95_04220</name>
</gene>
<organism evidence="5 6">
    <name type="scientific">Actinospica acidithermotolerans</name>
    <dbReference type="NCBI Taxonomy" id="2828514"/>
    <lineage>
        <taxon>Bacteria</taxon>
        <taxon>Bacillati</taxon>
        <taxon>Actinomycetota</taxon>
        <taxon>Actinomycetes</taxon>
        <taxon>Catenulisporales</taxon>
        <taxon>Actinospicaceae</taxon>
        <taxon>Actinospica</taxon>
    </lineage>
</organism>
<dbReference type="Pfam" id="PF13579">
    <property type="entry name" value="Glyco_trans_4_4"/>
    <property type="match status" value="1"/>
</dbReference>
<dbReference type="EMBL" id="JAGSOH010000006">
    <property type="protein sequence ID" value="MBR7825499.1"/>
    <property type="molecule type" value="Genomic_DNA"/>
</dbReference>
<feature type="compositionally biased region" description="Basic and acidic residues" evidence="3">
    <location>
        <begin position="379"/>
        <end position="402"/>
    </location>
</feature>